<dbReference type="InterPro" id="IPR010982">
    <property type="entry name" value="Lambda_DNA-bd_dom_sf"/>
</dbReference>
<organism evidence="2 3">
    <name type="scientific">Pseudonocardia benzenivorans</name>
    <dbReference type="NCBI Taxonomy" id="228005"/>
    <lineage>
        <taxon>Bacteria</taxon>
        <taxon>Bacillati</taxon>
        <taxon>Actinomycetota</taxon>
        <taxon>Actinomycetes</taxon>
        <taxon>Pseudonocardiales</taxon>
        <taxon>Pseudonocardiaceae</taxon>
        <taxon>Pseudonocardia</taxon>
    </lineage>
</organism>
<evidence type="ECO:0000259" key="1">
    <source>
        <dbReference type="PROSITE" id="PS50943"/>
    </source>
</evidence>
<gene>
    <name evidence="2" type="ORF">ACFQ34_29310</name>
</gene>
<evidence type="ECO:0000313" key="3">
    <source>
        <dbReference type="Proteomes" id="UP001597182"/>
    </source>
</evidence>
<comment type="caution">
    <text evidence="2">The sequence shown here is derived from an EMBL/GenBank/DDBJ whole genome shotgun (WGS) entry which is preliminary data.</text>
</comment>
<protein>
    <submittedName>
        <fullName evidence="2">Helix-turn-helix domain-containing protein</fullName>
    </submittedName>
</protein>
<dbReference type="Pfam" id="PF13560">
    <property type="entry name" value="HTH_31"/>
    <property type="match status" value="1"/>
</dbReference>
<accession>A0ABW3VSR5</accession>
<dbReference type="RefSeq" id="WP_379653292.1">
    <property type="nucleotide sequence ID" value="NZ_JBHTMB010000287.1"/>
</dbReference>
<dbReference type="Gene3D" id="1.10.260.40">
    <property type="entry name" value="lambda repressor-like DNA-binding domains"/>
    <property type="match status" value="1"/>
</dbReference>
<keyword evidence="3" id="KW-1185">Reference proteome</keyword>
<dbReference type="Proteomes" id="UP001597182">
    <property type="component" value="Unassembled WGS sequence"/>
</dbReference>
<dbReference type="CDD" id="cd00093">
    <property type="entry name" value="HTH_XRE"/>
    <property type="match status" value="1"/>
</dbReference>
<name>A0ABW3VSR5_9PSEU</name>
<dbReference type="InterPro" id="IPR001387">
    <property type="entry name" value="Cro/C1-type_HTH"/>
</dbReference>
<dbReference type="SUPFAM" id="SSF47413">
    <property type="entry name" value="lambda repressor-like DNA-binding domains"/>
    <property type="match status" value="1"/>
</dbReference>
<feature type="domain" description="HTH cro/C1-type" evidence="1">
    <location>
        <begin position="16"/>
        <end position="70"/>
    </location>
</feature>
<dbReference type="Pfam" id="PF19054">
    <property type="entry name" value="DUF5753"/>
    <property type="match status" value="1"/>
</dbReference>
<sequence>MADEEEQLRTTLARLLRQLRSDAGITGVAAGERAGISQPMVSRWERGRNAPDPAQAQSYAAALGADPETQAEVARLASELDAVREQNIPSRLVLSRGAADFQRRMGRLEEGSQHIRTFTPTVVPGLLQTEEYARAVFGAGGLITGRDLDDAVEARMERQLLLRGDQRRFTLLVSEGALRWVALSPEVMVRQLDRISEVAKLPHVSVGVIDWTTPSTVFPMHGWDLYDDRAAVVGTETATALITDRRDLEQYEKLFVDLATLASTGTELSRSLDRIRADYSALTRR</sequence>
<dbReference type="InterPro" id="IPR043917">
    <property type="entry name" value="DUF5753"/>
</dbReference>
<dbReference type="EMBL" id="JBHTMB010000287">
    <property type="protein sequence ID" value="MFD1237401.1"/>
    <property type="molecule type" value="Genomic_DNA"/>
</dbReference>
<dbReference type="PROSITE" id="PS50943">
    <property type="entry name" value="HTH_CROC1"/>
    <property type="match status" value="1"/>
</dbReference>
<evidence type="ECO:0000313" key="2">
    <source>
        <dbReference type="EMBL" id="MFD1237401.1"/>
    </source>
</evidence>
<proteinExistence type="predicted"/>
<reference evidence="3" key="1">
    <citation type="journal article" date="2019" name="Int. J. Syst. Evol. Microbiol.">
        <title>The Global Catalogue of Microorganisms (GCM) 10K type strain sequencing project: providing services to taxonomists for standard genome sequencing and annotation.</title>
        <authorList>
            <consortium name="The Broad Institute Genomics Platform"/>
            <consortium name="The Broad Institute Genome Sequencing Center for Infectious Disease"/>
            <person name="Wu L."/>
            <person name="Ma J."/>
        </authorList>
    </citation>
    <scope>NUCLEOTIDE SEQUENCE [LARGE SCALE GENOMIC DNA]</scope>
    <source>
        <strain evidence="3">CCUG 49018</strain>
    </source>
</reference>
<dbReference type="SMART" id="SM00530">
    <property type="entry name" value="HTH_XRE"/>
    <property type="match status" value="1"/>
</dbReference>